<dbReference type="PANTHER" id="PTHR48051:SF52">
    <property type="entry name" value="LEUCINE-RICH REPEAT PROTEIN 1"/>
    <property type="match status" value="1"/>
</dbReference>
<dbReference type="InterPro" id="IPR050216">
    <property type="entry name" value="LRR_domain-containing"/>
</dbReference>
<sequence>MYLSYTHLYMNEVPCRKCTYTNDIACNIFINQPFKMKLHCNVEVNNRLSSTNVIRRKSQRSILVIGKQTIKNAELYIFWQTLQNKQGTKYKIDNNIDKIFAKFINEGKATIRIIEPPHDLIIQSDTIQLKSFIHILKLVITKKIDPSVLVISNLNPKCMSSVLKVKVVINKPSEYPTLEGFPRTTEELHLVGLQRKSFDRQILKLQSLRILNLSNNQISSLPKELGTLHHLQELILSENRLDKTSKWVWLDQIAIRSSLKLLDISNNSLKKLPEQVGKLDGLVNLKANQNMLLHLPQSIGKLPNLKYLDVSKNNLHCMPGSMRNLRLVSLDVSDNEFQSVDLVSTCKIDIPSLTEWAARSFLKKRCSYDASIIPFTLVKYLDNAKYCVCGNPCFQCYIRIFVDFHLTLIANNIKSSGSTIIPFDCYFCSIKCVCHSKVQY</sequence>
<dbReference type="Gene3D" id="3.80.10.10">
    <property type="entry name" value="Ribonuclease Inhibitor"/>
    <property type="match status" value="1"/>
</dbReference>
<protein>
    <recommendedName>
        <fullName evidence="4">PIF1/LRR1 pleckstrin homology domain-containing protein</fullName>
    </recommendedName>
</protein>
<dbReference type="InterPro" id="IPR057437">
    <property type="entry name" value="PIF1/LRR1_PH"/>
</dbReference>
<keyword evidence="2" id="KW-0677">Repeat</keyword>
<evidence type="ECO:0000256" key="1">
    <source>
        <dbReference type="ARBA" id="ARBA00022614"/>
    </source>
</evidence>
<evidence type="ECO:0000256" key="3">
    <source>
        <dbReference type="ARBA" id="ARBA00023242"/>
    </source>
</evidence>
<dbReference type="SUPFAM" id="SSF52058">
    <property type="entry name" value="L domain-like"/>
    <property type="match status" value="1"/>
</dbReference>
<reference evidence="5 6" key="1">
    <citation type="submission" date="2024-08" db="EMBL/GenBank/DDBJ databases">
        <authorList>
            <person name="Will J Nash"/>
            <person name="Angela Man"/>
            <person name="Seanna McTaggart"/>
            <person name="Kendall Baker"/>
            <person name="Tom Barker"/>
            <person name="Leah Catchpole"/>
            <person name="Alex Durrant"/>
            <person name="Karim Gharbi"/>
            <person name="Naomi Irish"/>
            <person name="Gemy Kaithakottil"/>
            <person name="Debby Ku"/>
            <person name="Aaliyah Providence"/>
            <person name="Felix Shaw"/>
            <person name="David Swarbreck"/>
            <person name="Chris Watkins"/>
            <person name="Ann M. McCartney"/>
            <person name="Giulio Formenti"/>
            <person name="Alice Mouton"/>
            <person name="Noel Vella"/>
            <person name="Bjorn M von Reumont"/>
            <person name="Adriana Vella"/>
            <person name="Wilfried Haerty"/>
        </authorList>
    </citation>
    <scope>NUCLEOTIDE SEQUENCE [LARGE SCALE GENOMIC DNA]</scope>
</reference>
<proteinExistence type="predicted"/>
<evidence type="ECO:0000313" key="5">
    <source>
        <dbReference type="EMBL" id="CAL7951292.1"/>
    </source>
</evidence>
<accession>A0ABP1PG63</accession>
<keyword evidence="6" id="KW-1185">Reference proteome</keyword>
<dbReference type="PROSITE" id="PS51450">
    <property type="entry name" value="LRR"/>
    <property type="match status" value="1"/>
</dbReference>
<gene>
    <name evidence="5" type="ORF">XYLVIOL_LOCUS10448</name>
</gene>
<dbReference type="PRINTS" id="PR00019">
    <property type="entry name" value="LEURICHRPT"/>
</dbReference>
<dbReference type="Pfam" id="PF13855">
    <property type="entry name" value="LRR_8"/>
    <property type="match status" value="1"/>
</dbReference>
<keyword evidence="3" id="KW-0539">Nucleus</keyword>
<dbReference type="SMART" id="SM00369">
    <property type="entry name" value="LRR_TYP"/>
    <property type="match status" value="4"/>
</dbReference>
<keyword evidence="1" id="KW-0433">Leucine-rich repeat</keyword>
<dbReference type="Pfam" id="PF25344">
    <property type="entry name" value="PH_LRR1"/>
    <property type="match status" value="1"/>
</dbReference>
<dbReference type="PANTHER" id="PTHR48051">
    <property type="match status" value="1"/>
</dbReference>
<comment type="caution">
    <text evidence="5">The sequence shown here is derived from an EMBL/GenBank/DDBJ whole genome shotgun (WGS) entry which is preliminary data.</text>
</comment>
<dbReference type="SMART" id="SM00364">
    <property type="entry name" value="LRR_BAC"/>
    <property type="match status" value="3"/>
</dbReference>
<organism evidence="5 6">
    <name type="scientific">Xylocopa violacea</name>
    <name type="common">Violet carpenter bee</name>
    <name type="synonym">Apis violacea</name>
    <dbReference type="NCBI Taxonomy" id="135666"/>
    <lineage>
        <taxon>Eukaryota</taxon>
        <taxon>Metazoa</taxon>
        <taxon>Ecdysozoa</taxon>
        <taxon>Arthropoda</taxon>
        <taxon>Hexapoda</taxon>
        <taxon>Insecta</taxon>
        <taxon>Pterygota</taxon>
        <taxon>Neoptera</taxon>
        <taxon>Endopterygota</taxon>
        <taxon>Hymenoptera</taxon>
        <taxon>Apocrita</taxon>
        <taxon>Aculeata</taxon>
        <taxon>Apoidea</taxon>
        <taxon>Anthophila</taxon>
        <taxon>Apidae</taxon>
        <taxon>Xylocopa</taxon>
        <taxon>Xylocopa</taxon>
    </lineage>
</organism>
<feature type="domain" description="PIF1/LRR1 pleckstrin homology" evidence="4">
    <location>
        <begin position="36"/>
        <end position="144"/>
    </location>
</feature>
<evidence type="ECO:0000256" key="2">
    <source>
        <dbReference type="ARBA" id="ARBA00022737"/>
    </source>
</evidence>
<name>A0ABP1PG63_XYLVO</name>
<dbReference type="EMBL" id="CAXAJV020001301">
    <property type="protein sequence ID" value="CAL7951292.1"/>
    <property type="molecule type" value="Genomic_DNA"/>
</dbReference>
<dbReference type="InterPro" id="IPR001611">
    <property type="entry name" value="Leu-rich_rpt"/>
</dbReference>
<dbReference type="InterPro" id="IPR032675">
    <property type="entry name" value="LRR_dom_sf"/>
</dbReference>
<evidence type="ECO:0000313" key="6">
    <source>
        <dbReference type="Proteomes" id="UP001642520"/>
    </source>
</evidence>
<dbReference type="InterPro" id="IPR003591">
    <property type="entry name" value="Leu-rich_rpt_typical-subtyp"/>
</dbReference>
<dbReference type="Proteomes" id="UP001642520">
    <property type="component" value="Unassembled WGS sequence"/>
</dbReference>
<dbReference type="Pfam" id="PF00560">
    <property type="entry name" value="LRR_1"/>
    <property type="match status" value="1"/>
</dbReference>
<evidence type="ECO:0000259" key="4">
    <source>
        <dbReference type="Pfam" id="PF25344"/>
    </source>
</evidence>